<organism evidence="1 2">
    <name type="scientific">Klebsiella pneumoniae</name>
    <dbReference type="NCBI Taxonomy" id="573"/>
    <lineage>
        <taxon>Bacteria</taxon>
        <taxon>Pseudomonadati</taxon>
        <taxon>Pseudomonadota</taxon>
        <taxon>Gammaproteobacteria</taxon>
        <taxon>Enterobacterales</taxon>
        <taxon>Enterobacteriaceae</taxon>
        <taxon>Klebsiella/Raoultella group</taxon>
        <taxon>Klebsiella</taxon>
        <taxon>Klebsiella pneumoniae complex</taxon>
    </lineage>
</organism>
<sequence>DIPRLVVDGLDVVGSRVWTRKDLVVAFQFADVGKVVPKVTLLPLEDINAKFK</sequence>
<dbReference type="Gene3D" id="3.90.180.10">
    <property type="entry name" value="Medium-chain alcohol dehydrogenases, catalytic domain"/>
    <property type="match status" value="1"/>
</dbReference>
<dbReference type="Gene3D" id="3.40.50.720">
    <property type="entry name" value="NAD(P)-binding Rossmann-like Domain"/>
    <property type="match status" value="1"/>
</dbReference>
<comment type="caution">
    <text evidence="1">The sequence shown here is derived from an EMBL/GenBank/DDBJ whole genome shotgun (WGS) entry which is preliminary data.</text>
</comment>
<gene>
    <name evidence="1" type="primary">adhP</name>
    <name evidence="1" type="synonym">adhA</name>
    <name evidence="1" type="ORF">Q6294_33050</name>
</gene>
<reference evidence="1" key="1">
    <citation type="submission" date="2023-07" db="EMBL/GenBank/DDBJ databases">
        <authorList>
            <person name="Peng Z."/>
        </authorList>
    </citation>
    <scope>NUCLEOTIDE SEQUENCE</scope>
    <source>
        <strain evidence="1">KP219</strain>
    </source>
</reference>
<protein>
    <submittedName>
        <fullName evidence="1">Alcohol dehydrogenase AdhP</fullName>
    </submittedName>
</protein>
<dbReference type="EMBL" id="JAUUIA010001199">
    <property type="protein sequence ID" value="MDP0971767.1"/>
    <property type="molecule type" value="Genomic_DNA"/>
</dbReference>
<evidence type="ECO:0000313" key="1">
    <source>
        <dbReference type="EMBL" id="MDP0971767.1"/>
    </source>
</evidence>
<evidence type="ECO:0000313" key="2">
    <source>
        <dbReference type="Proteomes" id="UP001244490"/>
    </source>
</evidence>
<name>A0AAW8AKK2_KLEPN</name>
<accession>A0AAW8AKK2</accession>
<dbReference type="Proteomes" id="UP001244490">
    <property type="component" value="Unassembled WGS sequence"/>
</dbReference>
<feature type="non-terminal residue" evidence="1">
    <location>
        <position position="1"/>
    </location>
</feature>
<dbReference type="AlphaFoldDB" id="A0AAW8AKK2"/>
<proteinExistence type="predicted"/>